<gene>
    <name evidence="2" type="ORF">M4438_27490</name>
</gene>
<dbReference type="SUPFAM" id="SSF55469">
    <property type="entry name" value="FMN-dependent nitroreductase-like"/>
    <property type="match status" value="1"/>
</dbReference>
<dbReference type="InterPro" id="IPR000415">
    <property type="entry name" value="Nitroreductase-like"/>
</dbReference>
<evidence type="ECO:0000313" key="3">
    <source>
        <dbReference type="Proteomes" id="UP001202052"/>
    </source>
</evidence>
<feature type="compositionally biased region" description="Basic and acidic residues" evidence="1">
    <location>
        <begin position="85"/>
        <end position="95"/>
    </location>
</feature>
<dbReference type="EMBL" id="JAMCCK010000041">
    <property type="protein sequence ID" value="MCL3997197.1"/>
    <property type="molecule type" value="Genomic_DNA"/>
</dbReference>
<sequence>MDVLTAPPTRRSGTRLLDPAPGGERSRNLLRSAATAPGPAALRPWRWILMRGDRLDPAVDGYGAIWRTGLLRTSRTGPPRLGLGPEERLPGERDIGSSGPSAPPQRRRTPVDARNHVALP</sequence>
<comment type="caution">
    <text evidence="2">The sequence shown here is derived from an EMBL/GenBank/DDBJ whole genome shotgun (WGS) entry which is preliminary data.</text>
</comment>
<organism evidence="2 3">
    <name type="scientific">Streptomyces lavenduligriseus</name>
    <dbReference type="NCBI Taxonomy" id="67315"/>
    <lineage>
        <taxon>Bacteria</taxon>
        <taxon>Bacillati</taxon>
        <taxon>Actinomycetota</taxon>
        <taxon>Actinomycetes</taxon>
        <taxon>Kitasatosporales</taxon>
        <taxon>Streptomycetaceae</taxon>
        <taxon>Streptomyces</taxon>
    </lineage>
</organism>
<feature type="region of interest" description="Disordered" evidence="1">
    <location>
        <begin position="1"/>
        <end position="37"/>
    </location>
</feature>
<feature type="compositionally biased region" description="Basic and acidic residues" evidence="1">
    <location>
        <begin position="109"/>
        <end position="120"/>
    </location>
</feature>
<dbReference type="Proteomes" id="UP001202052">
    <property type="component" value="Unassembled WGS sequence"/>
</dbReference>
<keyword evidence="3" id="KW-1185">Reference proteome</keyword>
<evidence type="ECO:0000313" key="2">
    <source>
        <dbReference type="EMBL" id="MCL3997197.1"/>
    </source>
</evidence>
<proteinExistence type="predicted"/>
<reference evidence="2 3" key="1">
    <citation type="submission" date="2022-05" db="EMBL/GenBank/DDBJ databases">
        <title>Genome Resource of Streptomyces lavenduligriseus GA1-1, a Strain with Broad-Spectrum Antifungal Activity against Phytopathogenic Fungi.</title>
        <authorList>
            <person name="Qi D."/>
        </authorList>
    </citation>
    <scope>NUCLEOTIDE SEQUENCE [LARGE SCALE GENOMIC DNA]</scope>
    <source>
        <strain evidence="2 3">GA1-1</strain>
    </source>
</reference>
<protein>
    <recommendedName>
        <fullName evidence="4">Nitroreductase domain-containing protein</fullName>
    </recommendedName>
</protein>
<dbReference type="RefSeq" id="WP_249492088.1">
    <property type="nucleotide sequence ID" value="NZ_JAMCCK010000041.1"/>
</dbReference>
<evidence type="ECO:0000256" key="1">
    <source>
        <dbReference type="SAM" id="MobiDB-lite"/>
    </source>
</evidence>
<name>A0ABT0P0D8_9ACTN</name>
<accession>A0ABT0P0D8</accession>
<evidence type="ECO:0008006" key="4">
    <source>
        <dbReference type="Google" id="ProtNLM"/>
    </source>
</evidence>
<feature type="region of interest" description="Disordered" evidence="1">
    <location>
        <begin position="70"/>
        <end position="120"/>
    </location>
</feature>